<reference evidence="1 2" key="1">
    <citation type="journal article" date="2014" name="Antonie Van Leeuwenhoek">
        <title>Hyphomonas beringensis sp. nov. and Hyphomonas chukchiensis sp. nov., isolated from surface seawater of the Bering Sea and Chukchi Sea.</title>
        <authorList>
            <person name="Li C."/>
            <person name="Lai Q."/>
            <person name="Li G."/>
            <person name="Dong C."/>
            <person name="Wang J."/>
            <person name="Liao Y."/>
            <person name="Shao Z."/>
        </authorList>
    </citation>
    <scope>NUCLEOTIDE SEQUENCE [LARGE SCALE GENOMIC DNA]</scope>
    <source>
        <strain evidence="1 2">BH-BN04-4</strain>
    </source>
</reference>
<accession>A0A062UCR1</accession>
<name>A0A062UCR1_9PROT</name>
<keyword evidence="2" id="KW-1185">Reference proteome</keyword>
<dbReference type="AlphaFoldDB" id="A0A062UCR1"/>
<evidence type="ECO:0000313" key="2">
    <source>
        <dbReference type="Proteomes" id="UP000027190"/>
    </source>
</evidence>
<evidence type="ECO:0000313" key="1">
    <source>
        <dbReference type="EMBL" id="KCZ56097.1"/>
    </source>
</evidence>
<organism evidence="1 2">
    <name type="scientific">Hyphomonas chukchiensis</name>
    <dbReference type="NCBI Taxonomy" id="1280947"/>
    <lineage>
        <taxon>Bacteria</taxon>
        <taxon>Pseudomonadati</taxon>
        <taxon>Pseudomonadota</taxon>
        <taxon>Alphaproteobacteria</taxon>
        <taxon>Hyphomonadales</taxon>
        <taxon>Hyphomonadaceae</taxon>
        <taxon>Hyphomonas</taxon>
    </lineage>
</organism>
<gene>
    <name evidence="1" type="ORF">HY30_07520</name>
</gene>
<dbReference type="EMBL" id="AWFG01000052">
    <property type="protein sequence ID" value="KCZ56097.1"/>
    <property type="molecule type" value="Genomic_DNA"/>
</dbReference>
<dbReference type="OrthoDB" id="7631126at2"/>
<dbReference type="eggNOG" id="ENOG503195C">
    <property type="taxonomic scope" value="Bacteria"/>
</dbReference>
<proteinExistence type="predicted"/>
<dbReference type="RefSeq" id="WP_034742250.1">
    <property type="nucleotide sequence ID" value="NZ_AWFG01000052.1"/>
</dbReference>
<protein>
    <submittedName>
        <fullName evidence="1">Uncharacterized protein</fullName>
    </submittedName>
</protein>
<sequence>MERDPALTEKIALIFDHPEGVDWHWEDAADRIAAGVPVEPESFDILEAVFVHFATYLAPYSPWQIAMGTSFLLDSILSPHVSLFSDERLAIERRVAVVRGIRNIFADTFKLHAEWEYDGGAGVQKDINNKCYMFWETCPLPFSPSRPIAEACIDVMESCLTIPNMAVIESGLHGLGHSARSYPRAAQIVEQYIAAGKCPADLVEYAQTAAKGRVL</sequence>
<dbReference type="Proteomes" id="UP000027190">
    <property type="component" value="Unassembled WGS sequence"/>
</dbReference>
<comment type="caution">
    <text evidence="1">The sequence shown here is derived from an EMBL/GenBank/DDBJ whole genome shotgun (WGS) entry which is preliminary data.</text>
</comment>